<evidence type="ECO:0000313" key="2">
    <source>
        <dbReference type="EMBL" id="MEQ2564500.1"/>
    </source>
</evidence>
<evidence type="ECO:0000313" key="3">
    <source>
        <dbReference type="Proteomes" id="UP001437460"/>
    </source>
</evidence>
<organism evidence="2 3">
    <name type="scientific">Ventrimonas faecis</name>
    <dbReference type="NCBI Taxonomy" id="3133170"/>
    <lineage>
        <taxon>Bacteria</taxon>
        <taxon>Bacillati</taxon>
        <taxon>Bacillota</taxon>
        <taxon>Clostridia</taxon>
        <taxon>Lachnospirales</taxon>
        <taxon>Lachnospiraceae</taxon>
        <taxon>Ventrimonas</taxon>
    </lineage>
</organism>
<dbReference type="Pfam" id="PF13545">
    <property type="entry name" value="HTH_Crp_2"/>
    <property type="match status" value="1"/>
</dbReference>
<comment type="caution">
    <text evidence="2">The sequence shown here is derived from an EMBL/GenBank/DDBJ whole genome shotgun (WGS) entry which is preliminary data.</text>
</comment>
<protein>
    <submittedName>
        <fullName evidence="2">Helix-turn-helix domain-containing protein</fullName>
    </submittedName>
</protein>
<name>A0ABV1HQA4_9FIRM</name>
<gene>
    <name evidence="2" type="ORF">WMO41_15240</name>
</gene>
<feature type="domain" description="HTH crp-type" evidence="1">
    <location>
        <begin position="68"/>
        <end position="127"/>
    </location>
</feature>
<dbReference type="InterPro" id="IPR036388">
    <property type="entry name" value="WH-like_DNA-bd_sf"/>
</dbReference>
<sequence>MDIFQELPMAKRSNMEFLFQNCTEKVKNYMFTMDVAAGQTFIQAGEPCIIIVIILSGKASGVEWLMLYLIRKYERKGRADNTCSLKQTRSQMAEEIGFSIKTMDRSIKKLEEDGMLRLEKGKIQVDQSGYLEMKEYIEQCIEGRS</sequence>
<accession>A0ABV1HQA4</accession>
<dbReference type="SUPFAM" id="SSF46785">
    <property type="entry name" value="Winged helix' DNA-binding domain"/>
    <property type="match status" value="1"/>
</dbReference>
<proteinExistence type="predicted"/>
<evidence type="ECO:0000259" key="1">
    <source>
        <dbReference type="Pfam" id="PF13545"/>
    </source>
</evidence>
<keyword evidence="3" id="KW-1185">Reference proteome</keyword>
<reference evidence="2 3" key="1">
    <citation type="submission" date="2024-03" db="EMBL/GenBank/DDBJ databases">
        <title>Human intestinal bacterial collection.</title>
        <authorList>
            <person name="Pauvert C."/>
            <person name="Hitch T.C.A."/>
            <person name="Clavel T."/>
        </authorList>
    </citation>
    <scope>NUCLEOTIDE SEQUENCE [LARGE SCALE GENOMIC DNA]</scope>
    <source>
        <strain evidence="2 3">CLA-AP-H27</strain>
    </source>
</reference>
<dbReference type="InterPro" id="IPR012318">
    <property type="entry name" value="HTH_CRP"/>
</dbReference>
<dbReference type="Proteomes" id="UP001437460">
    <property type="component" value="Unassembled WGS sequence"/>
</dbReference>
<dbReference type="EMBL" id="JBBMFJ010000049">
    <property type="protein sequence ID" value="MEQ2564500.1"/>
    <property type="molecule type" value="Genomic_DNA"/>
</dbReference>
<dbReference type="InterPro" id="IPR036390">
    <property type="entry name" value="WH_DNA-bd_sf"/>
</dbReference>
<dbReference type="Gene3D" id="1.10.10.10">
    <property type="entry name" value="Winged helix-like DNA-binding domain superfamily/Winged helix DNA-binding domain"/>
    <property type="match status" value="1"/>
</dbReference>
<dbReference type="RefSeq" id="WP_349230489.1">
    <property type="nucleotide sequence ID" value="NZ_JBBMFJ010000049.1"/>
</dbReference>